<name>V4LR86_EUTSA</name>
<feature type="compositionally biased region" description="Polar residues" evidence="1">
    <location>
        <begin position="11"/>
        <end position="28"/>
    </location>
</feature>
<evidence type="ECO:0000313" key="3">
    <source>
        <dbReference type="Proteomes" id="UP000030689"/>
    </source>
</evidence>
<dbReference type="AlphaFoldDB" id="V4LR86"/>
<keyword evidence="3" id="KW-1185">Reference proteome</keyword>
<feature type="region of interest" description="Disordered" evidence="1">
    <location>
        <begin position="1"/>
        <end position="34"/>
    </location>
</feature>
<feature type="compositionally biased region" description="Basic and acidic residues" evidence="1">
    <location>
        <begin position="1"/>
        <end position="10"/>
    </location>
</feature>
<evidence type="ECO:0000256" key="1">
    <source>
        <dbReference type="SAM" id="MobiDB-lite"/>
    </source>
</evidence>
<protein>
    <submittedName>
        <fullName evidence="2">Uncharacterized protein</fullName>
    </submittedName>
</protein>
<proteinExistence type="predicted"/>
<dbReference type="Gramene" id="ESQ53085">
    <property type="protein sequence ID" value="ESQ53085"/>
    <property type="gene ID" value="EUTSA_v100242161mg"/>
</dbReference>
<reference evidence="2 3" key="1">
    <citation type="journal article" date="2013" name="Front. Plant Sci.">
        <title>The Reference Genome of the Halophytic Plant Eutrema salsugineum.</title>
        <authorList>
            <person name="Yang R."/>
            <person name="Jarvis D.E."/>
            <person name="Chen H."/>
            <person name="Beilstein M.A."/>
            <person name="Grimwood J."/>
            <person name="Jenkins J."/>
            <person name="Shu S."/>
            <person name="Prochnik S."/>
            <person name="Xin M."/>
            <person name="Ma C."/>
            <person name="Schmutz J."/>
            <person name="Wing R.A."/>
            <person name="Mitchell-Olds T."/>
            <person name="Schumaker K.S."/>
            <person name="Wang X."/>
        </authorList>
    </citation>
    <scope>NUCLEOTIDE SEQUENCE [LARGE SCALE GENOMIC DNA]</scope>
</reference>
<gene>
    <name evidence="2" type="ORF">EUTSA_v100242161mg</name>
</gene>
<accession>V4LR86</accession>
<dbReference type="KEGG" id="eus:EUTSA_v100242161m"/>
<sequence>MEPEKSRERLNPTTQKQPNVFATPSSLVGSIVEK</sequence>
<organism evidence="2 3">
    <name type="scientific">Eutrema salsugineum</name>
    <name type="common">Saltwater cress</name>
    <name type="synonym">Sisymbrium salsugineum</name>
    <dbReference type="NCBI Taxonomy" id="72664"/>
    <lineage>
        <taxon>Eukaryota</taxon>
        <taxon>Viridiplantae</taxon>
        <taxon>Streptophyta</taxon>
        <taxon>Embryophyta</taxon>
        <taxon>Tracheophyta</taxon>
        <taxon>Spermatophyta</taxon>
        <taxon>Magnoliopsida</taxon>
        <taxon>eudicotyledons</taxon>
        <taxon>Gunneridae</taxon>
        <taxon>Pentapetalae</taxon>
        <taxon>rosids</taxon>
        <taxon>malvids</taxon>
        <taxon>Brassicales</taxon>
        <taxon>Brassicaceae</taxon>
        <taxon>Eutremeae</taxon>
        <taxon>Eutrema</taxon>
    </lineage>
</organism>
<dbReference type="Proteomes" id="UP000030689">
    <property type="component" value="Unassembled WGS sequence"/>
</dbReference>
<feature type="non-terminal residue" evidence="2">
    <location>
        <position position="34"/>
    </location>
</feature>
<evidence type="ECO:0000313" key="2">
    <source>
        <dbReference type="EMBL" id="ESQ53085.1"/>
    </source>
</evidence>
<dbReference type="EMBL" id="KI517384">
    <property type="protein sequence ID" value="ESQ53085.1"/>
    <property type="molecule type" value="Genomic_DNA"/>
</dbReference>